<dbReference type="InterPro" id="IPR009014">
    <property type="entry name" value="Transketo_C/PFOR_II"/>
</dbReference>
<evidence type="ECO:0000259" key="6">
    <source>
        <dbReference type="Pfam" id="PF09364"/>
    </source>
</evidence>
<evidence type="ECO:0008006" key="9">
    <source>
        <dbReference type="Google" id="ProtNLM"/>
    </source>
</evidence>
<dbReference type="InterPro" id="IPR029061">
    <property type="entry name" value="THDP-binding"/>
</dbReference>
<dbReference type="STRING" id="1196081.A0A364KLK0"/>
<dbReference type="OrthoDB" id="2532903at2759"/>
<dbReference type="SUPFAM" id="SSF52922">
    <property type="entry name" value="TK C-terminal domain-like"/>
    <property type="match status" value="1"/>
</dbReference>
<comment type="cofactor">
    <cofactor evidence="1">
        <name>thiamine diphosphate</name>
        <dbReference type="ChEBI" id="CHEBI:58937"/>
    </cofactor>
</comment>
<dbReference type="Pfam" id="PF09364">
    <property type="entry name" value="XFP_N"/>
    <property type="match status" value="1"/>
</dbReference>
<dbReference type="RefSeq" id="XP_040728947.1">
    <property type="nucleotide sequence ID" value="XM_040876783.1"/>
</dbReference>
<evidence type="ECO:0000256" key="4">
    <source>
        <dbReference type="ARBA" id="ARBA00023239"/>
    </source>
</evidence>
<keyword evidence="8" id="KW-1185">Reference proteome</keyword>
<feature type="domain" description="Xylulose 5-phosphate/Fructose 6-phosphate phosphoketolase C-terminal" evidence="5">
    <location>
        <begin position="599"/>
        <end position="724"/>
    </location>
</feature>
<dbReference type="EMBL" id="MIKG01000001">
    <property type="protein sequence ID" value="RAO64430.1"/>
    <property type="molecule type" value="Genomic_DNA"/>
</dbReference>
<dbReference type="InterPro" id="IPR019789">
    <property type="entry name" value="Xul5P/Fru6P_PKetolase_ThDP_BS"/>
</dbReference>
<dbReference type="SUPFAM" id="SSF52518">
    <property type="entry name" value="Thiamin diphosphate-binding fold (THDP-binding)"/>
    <property type="match status" value="2"/>
</dbReference>
<dbReference type="InterPro" id="IPR019790">
    <property type="entry name" value="Xul5P/Fru6P_PKetolase_CS"/>
</dbReference>
<accession>A0A364KLK0</accession>
<dbReference type="PIRSF" id="PIRSF017245">
    <property type="entry name" value="Phosphoketolase"/>
    <property type="match status" value="1"/>
</dbReference>
<evidence type="ECO:0000256" key="3">
    <source>
        <dbReference type="ARBA" id="ARBA00023052"/>
    </source>
</evidence>
<evidence type="ECO:0000313" key="8">
    <source>
        <dbReference type="Proteomes" id="UP000249363"/>
    </source>
</evidence>
<keyword evidence="3" id="KW-0786">Thiamine pyrophosphate</keyword>
<proteinExistence type="inferred from homology"/>
<keyword evidence="4" id="KW-0456">Lyase</keyword>
<name>A0A364KLK0_TALAM</name>
<dbReference type="GO" id="GO:0016832">
    <property type="term" value="F:aldehyde-lyase activity"/>
    <property type="evidence" value="ECO:0007669"/>
    <property type="project" value="InterPro"/>
</dbReference>
<dbReference type="PROSITE" id="PS60002">
    <property type="entry name" value="PHOSPHOKETOLASE_1"/>
    <property type="match status" value="1"/>
</dbReference>
<reference evidence="7 8" key="1">
    <citation type="journal article" date="2017" name="Biotechnol. Biofuels">
        <title>Differential beta-glucosidase expression as a function of carbon source availability in Talaromyces amestolkiae: a genomic and proteomic approach.</title>
        <authorList>
            <person name="de Eugenio L.I."/>
            <person name="Mendez-Liter J.A."/>
            <person name="Nieto-Dominguez M."/>
            <person name="Alonso L."/>
            <person name="Gil-Munoz J."/>
            <person name="Barriuso J."/>
            <person name="Prieto A."/>
            <person name="Martinez M.J."/>
        </authorList>
    </citation>
    <scope>NUCLEOTIDE SEQUENCE [LARGE SCALE GENOMIC DNA]</scope>
    <source>
        <strain evidence="7 8">CIB</strain>
    </source>
</reference>
<dbReference type="Pfam" id="PF09363">
    <property type="entry name" value="XFP_C"/>
    <property type="match status" value="1"/>
</dbReference>
<dbReference type="GeneID" id="63789659"/>
<gene>
    <name evidence="7" type="ORF">BHQ10_000442</name>
</gene>
<organism evidence="7 8">
    <name type="scientific">Talaromyces amestolkiae</name>
    <dbReference type="NCBI Taxonomy" id="1196081"/>
    <lineage>
        <taxon>Eukaryota</taxon>
        <taxon>Fungi</taxon>
        <taxon>Dikarya</taxon>
        <taxon>Ascomycota</taxon>
        <taxon>Pezizomycotina</taxon>
        <taxon>Eurotiomycetes</taxon>
        <taxon>Eurotiomycetidae</taxon>
        <taxon>Eurotiales</taxon>
        <taxon>Trichocomaceae</taxon>
        <taxon>Talaromyces</taxon>
        <taxon>Talaromyces sect. Talaromyces</taxon>
    </lineage>
</organism>
<dbReference type="Gene3D" id="3.40.50.920">
    <property type="match status" value="1"/>
</dbReference>
<comment type="similarity">
    <text evidence="2">Belongs to the XFP family.</text>
</comment>
<dbReference type="Pfam" id="PF03894">
    <property type="entry name" value="XFP"/>
    <property type="match status" value="1"/>
</dbReference>
<dbReference type="InterPro" id="IPR018970">
    <property type="entry name" value="Xul5P/Fru6P_PKetolase_N"/>
</dbReference>
<protein>
    <recommendedName>
        <fullName evidence="9">Xylulose 5-phosphate/Fructose 6-phosphate phosphoketolase N-terminal domain-containing protein</fullName>
    </recommendedName>
</protein>
<evidence type="ECO:0000259" key="5">
    <source>
        <dbReference type="Pfam" id="PF09363"/>
    </source>
</evidence>
<sequence length="783" mass="87960">MPGEVIDQPNPPPLPSDLPEELDKFAVQLQNISLDQKDYDDLAKFRRAACYIAAAMIFLQDNVYLKREIKPEDIKPRLLGHWGTCPGLILVYSHLNYLITKYDYDMLYVVGPGHGAPAILASVWLEGSLEKFFPEYSRDTKGLSNLITRFSTTAGLPSHINAETPGAIHEGGELGYALAVSFGAVMDNPDLIVTCIIGDGEAESGPTATSWHAAKYIDPEESGAVLPIVHVNGFKISERTVYGCMDNRELTALFLGYGYQPRFVENLDDIDTDMHTSMVWAVGEIRRIQKAAREGKPLSKPRWPVLILRTPKGWSGPKKIHGQFIEGSFHSHQVPLPKAKKDKEELQALQDWLASYGPEDLFNEEGGPIDAITSIIPKMDSKKLGQRIESYGNYHPLEMPNWKHFVVSKGSYESSMKVIGKFIDEVFVKNPHTVRLFSPDELESNKLDGALAHTGRNFQWDQFSRNQGGRVIEVLSEHMCQGFMQGYTLTGRTGIFPTYESFLGIVHTMMVQYSKFNKMARETRWHSDVASINYIETSTWTRQEHNGFSHQNPSFIGSVLKLKPYAARVYLPPDANTFLSTLDHCLRSKNYVNLMVGSKQPTPVFLSPEEAAVHCRAGASIWKFCSTDEGLSPDVVLVGVGSELMFEVIYAAAILRKRMPELRVRVINVTDLMILENEGAHPHALSIDGFDALFTPDVPIHFNYHGYNTEIQGLLFGRPNLDRVSRFHVAKAAVRGAGKRNEKVRLRCQELLSELDMNISETSKYIVEHGNDPEDMYDMPKFD</sequence>
<dbReference type="PROSITE" id="PS60003">
    <property type="entry name" value="PHOSPHOKETOLASE_2"/>
    <property type="match status" value="1"/>
</dbReference>
<feature type="domain" description="Xylulose 5-phosphate/Fructose 6-phosphate phosphoketolase N-terminal" evidence="6">
    <location>
        <begin position="36"/>
        <end position="394"/>
    </location>
</feature>
<evidence type="ECO:0000256" key="2">
    <source>
        <dbReference type="ARBA" id="ARBA00005623"/>
    </source>
</evidence>
<dbReference type="InterPro" id="IPR018969">
    <property type="entry name" value="Xul5P/Fru6P_PKetolase_C"/>
</dbReference>
<evidence type="ECO:0000313" key="7">
    <source>
        <dbReference type="EMBL" id="RAO64430.1"/>
    </source>
</evidence>
<dbReference type="PANTHER" id="PTHR31273">
    <property type="entry name" value="PHOSPHOKETOLASE-RELATED"/>
    <property type="match status" value="1"/>
</dbReference>
<dbReference type="Proteomes" id="UP000249363">
    <property type="component" value="Unassembled WGS sequence"/>
</dbReference>
<evidence type="ECO:0000256" key="1">
    <source>
        <dbReference type="ARBA" id="ARBA00001964"/>
    </source>
</evidence>
<dbReference type="PANTHER" id="PTHR31273:SF1">
    <property type="entry name" value="PHOSPHOKETOLASE-RELATED"/>
    <property type="match status" value="1"/>
</dbReference>
<dbReference type="InterPro" id="IPR005593">
    <property type="entry name" value="Xul5P/Fru6P_PKetolase"/>
</dbReference>
<comment type="caution">
    <text evidence="7">The sequence shown here is derived from an EMBL/GenBank/DDBJ whole genome shotgun (WGS) entry which is preliminary data.</text>
</comment>
<dbReference type="GO" id="GO:0005975">
    <property type="term" value="P:carbohydrate metabolic process"/>
    <property type="evidence" value="ECO:0007669"/>
    <property type="project" value="InterPro"/>
</dbReference>
<dbReference type="AlphaFoldDB" id="A0A364KLK0"/>
<dbReference type="Gene3D" id="3.40.50.970">
    <property type="match status" value="2"/>
</dbReference>